<sequence length="416" mass="44422">MAPSLDVAARAASSHTVDGPAGQVAAPESVAGEQAAGARDIAAADLVVTHVEQRKSPPPASALVFGHTFADHMLAIEWTSAEGWQAPQIKPYGPLVLDPSSVIFHYAPSLFEGMKAYKDVEGKVRLFRPDMNMKRMNTSAERIALPTFSGKELIKLIAKLVELDAAWIPSEPGHSLYIRPALIGTQAALGVHPTTDALLFVISSPVGPYYKTGFKPVALEADPARVRAWPGGTGNFKLGSNYAPGIRPQMEAAKRGYQQNLWLFGDEHWLTEVGTMNLFVVLKKGEGIEIVTPPLDGMILPGVTRDSILALARDHAAGSIALEGVPQQVTVSERGINMGEIQQAEKDGSLCEIFGAGTAAVVSPVDRIGYMGKDIHIPVGEGGVGAVAKAMLQRIQDIQLGRVEHPWSVLVEDLVK</sequence>
<comment type="similarity">
    <text evidence="2 9">Belongs to the class-IV pyridoxal-phosphate-dependent aminotransferase family.</text>
</comment>
<dbReference type="InterPro" id="IPR036038">
    <property type="entry name" value="Aminotransferase-like"/>
</dbReference>
<dbReference type="GeneID" id="37272388"/>
<accession>A0A316ZE24</accession>
<dbReference type="EMBL" id="KZ819286">
    <property type="protein sequence ID" value="PWN99970.1"/>
    <property type="molecule type" value="Genomic_DNA"/>
</dbReference>
<evidence type="ECO:0000256" key="10">
    <source>
        <dbReference type="RuleBase" id="RU004516"/>
    </source>
</evidence>
<evidence type="ECO:0000256" key="12">
    <source>
        <dbReference type="SAM" id="MobiDB-lite"/>
    </source>
</evidence>
<dbReference type="CDD" id="cd01557">
    <property type="entry name" value="BCAT_beta_family"/>
    <property type="match status" value="1"/>
</dbReference>
<dbReference type="GO" id="GO:0009098">
    <property type="term" value="P:L-leucine biosynthetic process"/>
    <property type="evidence" value="ECO:0007669"/>
    <property type="project" value="TreeGrafter"/>
</dbReference>
<dbReference type="Pfam" id="PF01063">
    <property type="entry name" value="Aminotran_4"/>
    <property type="match status" value="1"/>
</dbReference>
<keyword evidence="6 10" id="KW-0663">Pyridoxal phosphate</keyword>
<dbReference type="PANTHER" id="PTHR11825:SF44">
    <property type="entry name" value="BRANCHED-CHAIN-AMINO-ACID AMINOTRANSFERASE"/>
    <property type="match status" value="1"/>
</dbReference>
<evidence type="ECO:0000256" key="3">
    <source>
        <dbReference type="ARBA" id="ARBA00022576"/>
    </source>
</evidence>
<name>A0A316ZE24_9BASI</name>
<comment type="catalytic activity">
    <reaction evidence="11">
        <text>L-leucine + 2-oxoglutarate = 4-methyl-2-oxopentanoate + L-glutamate</text>
        <dbReference type="Rhea" id="RHEA:18321"/>
        <dbReference type="ChEBI" id="CHEBI:16810"/>
        <dbReference type="ChEBI" id="CHEBI:17865"/>
        <dbReference type="ChEBI" id="CHEBI:29985"/>
        <dbReference type="ChEBI" id="CHEBI:57427"/>
        <dbReference type="EC" id="2.6.1.42"/>
    </reaction>
</comment>
<keyword evidence="5 11" id="KW-0808">Transferase</keyword>
<dbReference type="InterPro" id="IPR018300">
    <property type="entry name" value="Aminotrans_IV_CS"/>
</dbReference>
<dbReference type="InterPro" id="IPR033939">
    <property type="entry name" value="BCAT_family"/>
</dbReference>
<reference evidence="13 14" key="1">
    <citation type="journal article" date="2018" name="Mol. Biol. Evol.">
        <title>Broad Genomic Sampling Reveals a Smut Pathogenic Ancestry of the Fungal Clade Ustilaginomycotina.</title>
        <authorList>
            <person name="Kijpornyongpan T."/>
            <person name="Mondo S.J."/>
            <person name="Barry K."/>
            <person name="Sandor L."/>
            <person name="Lee J."/>
            <person name="Lipzen A."/>
            <person name="Pangilinan J."/>
            <person name="LaButti K."/>
            <person name="Hainaut M."/>
            <person name="Henrissat B."/>
            <person name="Grigoriev I.V."/>
            <person name="Spatafora J.W."/>
            <person name="Aime M.C."/>
        </authorList>
    </citation>
    <scope>NUCLEOTIDE SEQUENCE [LARGE SCALE GENOMIC DNA]</scope>
    <source>
        <strain evidence="13 14">MCA 4186</strain>
    </source>
</reference>
<dbReference type="PROSITE" id="PS00770">
    <property type="entry name" value="AA_TRANSFER_CLASS_4"/>
    <property type="match status" value="1"/>
</dbReference>
<comment type="catalytic activity">
    <reaction evidence="11">
        <text>L-valine + 2-oxoglutarate = 3-methyl-2-oxobutanoate + L-glutamate</text>
        <dbReference type="Rhea" id="RHEA:24813"/>
        <dbReference type="ChEBI" id="CHEBI:11851"/>
        <dbReference type="ChEBI" id="CHEBI:16810"/>
        <dbReference type="ChEBI" id="CHEBI:29985"/>
        <dbReference type="ChEBI" id="CHEBI:57762"/>
        <dbReference type="EC" id="2.6.1.42"/>
    </reaction>
</comment>
<evidence type="ECO:0000256" key="8">
    <source>
        <dbReference type="PIRSR" id="PIRSR006468-1"/>
    </source>
</evidence>
<dbReference type="NCBIfam" id="TIGR01123">
    <property type="entry name" value="ilvE_II"/>
    <property type="match status" value="1"/>
</dbReference>
<evidence type="ECO:0000256" key="6">
    <source>
        <dbReference type="ARBA" id="ARBA00022898"/>
    </source>
</evidence>
<dbReference type="AlphaFoldDB" id="A0A316ZE24"/>
<evidence type="ECO:0000256" key="5">
    <source>
        <dbReference type="ARBA" id="ARBA00022679"/>
    </source>
</evidence>
<dbReference type="InterPro" id="IPR043131">
    <property type="entry name" value="BCAT-like_N"/>
</dbReference>
<comment type="cofactor">
    <cofactor evidence="1 10">
        <name>pyridoxal 5'-phosphate</name>
        <dbReference type="ChEBI" id="CHEBI:597326"/>
    </cofactor>
</comment>
<dbReference type="Proteomes" id="UP000245946">
    <property type="component" value="Unassembled WGS sequence"/>
</dbReference>
<dbReference type="GO" id="GO:0005739">
    <property type="term" value="C:mitochondrion"/>
    <property type="evidence" value="ECO:0007669"/>
    <property type="project" value="TreeGrafter"/>
</dbReference>
<organism evidence="13 14">
    <name type="scientific">Tilletiopsis washingtonensis</name>
    <dbReference type="NCBI Taxonomy" id="58919"/>
    <lineage>
        <taxon>Eukaryota</taxon>
        <taxon>Fungi</taxon>
        <taxon>Dikarya</taxon>
        <taxon>Basidiomycota</taxon>
        <taxon>Ustilaginomycotina</taxon>
        <taxon>Exobasidiomycetes</taxon>
        <taxon>Entylomatales</taxon>
        <taxon>Entylomatales incertae sedis</taxon>
        <taxon>Tilletiopsis</taxon>
    </lineage>
</organism>
<dbReference type="STRING" id="58919.A0A316ZE24"/>
<evidence type="ECO:0000256" key="11">
    <source>
        <dbReference type="RuleBase" id="RU004517"/>
    </source>
</evidence>
<evidence type="ECO:0000256" key="9">
    <source>
        <dbReference type="RuleBase" id="RU004106"/>
    </source>
</evidence>
<protein>
    <recommendedName>
        <fullName evidence="11">Branched-chain-amino-acid aminotransferase</fullName>
        <ecNumber evidence="11">2.6.1.42</ecNumber>
    </recommendedName>
</protein>
<evidence type="ECO:0000256" key="2">
    <source>
        <dbReference type="ARBA" id="ARBA00009320"/>
    </source>
</evidence>
<evidence type="ECO:0000313" key="13">
    <source>
        <dbReference type="EMBL" id="PWN99970.1"/>
    </source>
</evidence>
<keyword evidence="4 11" id="KW-0028">Amino-acid biosynthesis</keyword>
<feature type="modified residue" description="N6-(pyridoxal phosphate)lysine" evidence="8">
    <location>
        <position position="237"/>
    </location>
</feature>
<dbReference type="Gene3D" id="3.30.470.10">
    <property type="match status" value="1"/>
</dbReference>
<evidence type="ECO:0000313" key="14">
    <source>
        <dbReference type="Proteomes" id="UP000245946"/>
    </source>
</evidence>
<dbReference type="Gene3D" id="3.20.10.10">
    <property type="entry name" value="D-amino Acid Aminotransferase, subunit A, domain 2"/>
    <property type="match status" value="1"/>
</dbReference>
<dbReference type="FunFam" id="3.30.470.10:FF:000005">
    <property type="entry name" value="Branched-chain-amino-acid aminotransferase"/>
    <property type="match status" value="1"/>
</dbReference>
<evidence type="ECO:0000256" key="7">
    <source>
        <dbReference type="ARBA" id="ARBA00023304"/>
    </source>
</evidence>
<keyword evidence="7 11" id="KW-0100">Branched-chain amino acid biosynthesis</keyword>
<gene>
    <name evidence="13" type="ORF">FA09DRAFT_354880</name>
</gene>
<dbReference type="InterPro" id="IPR043132">
    <property type="entry name" value="BCAT-like_C"/>
</dbReference>
<evidence type="ECO:0000256" key="4">
    <source>
        <dbReference type="ARBA" id="ARBA00022605"/>
    </source>
</evidence>
<comment type="catalytic activity">
    <reaction evidence="11">
        <text>L-isoleucine + 2-oxoglutarate = (S)-3-methyl-2-oxopentanoate + L-glutamate</text>
        <dbReference type="Rhea" id="RHEA:24801"/>
        <dbReference type="ChEBI" id="CHEBI:16810"/>
        <dbReference type="ChEBI" id="CHEBI:29985"/>
        <dbReference type="ChEBI" id="CHEBI:35146"/>
        <dbReference type="ChEBI" id="CHEBI:58045"/>
        <dbReference type="EC" id="2.6.1.42"/>
    </reaction>
</comment>
<feature type="region of interest" description="Disordered" evidence="12">
    <location>
        <begin position="1"/>
        <end position="23"/>
    </location>
</feature>
<dbReference type="InterPro" id="IPR001544">
    <property type="entry name" value="Aminotrans_IV"/>
</dbReference>
<keyword evidence="14" id="KW-1185">Reference proteome</keyword>
<dbReference type="NCBIfam" id="NF009897">
    <property type="entry name" value="PRK13357.1"/>
    <property type="match status" value="1"/>
</dbReference>
<dbReference type="RefSeq" id="XP_025600249.1">
    <property type="nucleotide sequence ID" value="XM_025744844.1"/>
</dbReference>
<dbReference type="EC" id="2.6.1.42" evidence="11"/>
<dbReference type="PIRSF" id="PIRSF006468">
    <property type="entry name" value="BCAT1"/>
    <property type="match status" value="1"/>
</dbReference>
<dbReference type="InterPro" id="IPR005786">
    <property type="entry name" value="B_amino_transII"/>
</dbReference>
<keyword evidence="3 11" id="KW-0032">Aminotransferase</keyword>
<dbReference type="GO" id="GO:0052656">
    <property type="term" value="F:L-isoleucine-2-oxoglutarate transaminase activity"/>
    <property type="evidence" value="ECO:0007669"/>
    <property type="project" value="RHEA"/>
</dbReference>
<dbReference type="GO" id="GO:0052654">
    <property type="term" value="F:L-leucine-2-oxoglutarate transaminase activity"/>
    <property type="evidence" value="ECO:0007669"/>
    <property type="project" value="RHEA"/>
</dbReference>
<dbReference type="GO" id="GO:0009099">
    <property type="term" value="P:L-valine biosynthetic process"/>
    <property type="evidence" value="ECO:0007669"/>
    <property type="project" value="TreeGrafter"/>
</dbReference>
<proteinExistence type="inferred from homology"/>
<evidence type="ECO:0000256" key="1">
    <source>
        <dbReference type="ARBA" id="ARBA00001933"/>
    </source>
</evidence>
<dbReference type="PANTHER" id="PTHR11825">
    <property type="entry name" value="SUBGROUP IIII AMINOTRANSFERASE"/>
    <property type="match status" value="1"/>
</dbReference>
<dbReference type="GO" id="GO:0052655">
    <property type="term" value="F:L-valine-2-oxoglutarate transaminase activity"/>
    <property type="evidence" value="ECO:0007669"/>
    <property type="project" value="RHEA"/>
</dbReference>
<dbReference type="SUPFAM" id="SSF56752">
    <property type="entry name" value="D-aminoacid aminotransferase-like PLP-dependent enzymes"/>
    <property type="match status" value="1"/>
</dbReference>
<dbReference type="OrthoDB" id="1732691at2759"/>
<dbReference type="FunFam" id="3.20.10.10:FF:000004">
    <property type="entry name" value="Branched-chain-amino-acid aminotransferase"/>
    <property type="match status" value="1"/>
</dbReference>